<dbReference type="OrthoDB" id="10064004at2759"/>
<keyword evidence="4" id="KW-0028">Amino-acid biosynthesis</keyword>
<dbReference type="InterPro" id="IPR011060">
    <property type="entry name" value="RibuloseP-bd_barrel"/>
</dbReference>
<dbReference type="Gene3D" id="3.20.20.70">
    <property type="entry name" value="Aldolase class I"/>
    <property type="match status" value="1"/>
</dbReference>
<name>A0A7R9C2R3_9CRUS</name>
<evidence type="ECO:0000313" key="11">
    <source>
        <dbReference type="Proteomes" id="UP000678499"/>
    </source>
</evidence>
<feature type="domain" description="Indole-3-glycerol phosphate synthase" evidence="9">
    <location>
        <begin position="11"/>
        <end position="170"/>
    </location>
</feature>
<evidence type="ECO:0000256" key="4">
    <source>
        <dbReference type="ARBA" id="ARBA00022605"/>
    </source>
</evidence>
<sequence>EWFTSECYSAIDSIKDPSKTAIIAEYKRQSPSKGIINDHSLVSDVVGAYQTLGASVVSILTDTAFFGGGTIHLTQARDILTIPILRKDFIIDAYQVYETKAMGADLMLLIAEILTADQIEDLSALAQSIGLQVLLEMHSEAHLNKICDTIDMVGINNRNLDTFEVDLQHSIR</sequence>
<evidence type="ECO:0000256" key="8">
    <source>
        <dbReference type="ARBA" id="ARBA00023239"/>
    </source>
</evidence>
<proteinExistence type="predicted"/>
<dbReference type="GO" id="GO:0004425">
    <property type="term" value="F:indole-3-glycerol-phosphate synthase activity"/>
    <property type="evidence" value="ECO:0007669"/>
    <property type="project" value="UniProtKB-EC"/>
</dbReference>
<dbReference type="InterPro" id="IPR013785">
    <property type="entry name" value="Aldolase_TIM"/>
</dbReference>
<comment type="pathway">
    <text evidence="2">Amino-acid biosynthesis; L-tryptophan biosynthesis; L-tryptophan from chorismate: step 4/5.</text>
</comment>
<dbReference type="GO" id="GO:0000162">
    <property type="term" value="P:L-tryptophan biosynthetic process"/>
    <property type="evidence" value="ECO:0007669"/>
    <property type="project" value="UniProtKB-UniPathway"/>
</dbReference>
<keyword evidence="11" id="KW-1185">Reference proteome</keyword>
<accession>A0A7R9C2R3</accession>
<evidence type="ECO:0000256" key="7">
    <source>
        <dbReference type="ARBA" id="ARBA00023141"/>
    </source>
</evidence>
<dbReference type="Proteomes" id="UP000678499">
    <property type="component" value="Unassembled WGS sequence"/>
</dbReference>
<reference evidence="10" key="1">
    <citation type="submission" date="2020-11" db="EMBL/GenBank/DDBJ databases">
        <authorList>
            <person name="Tran Van P."/>
        </authorList>
    </citation>
    <scope>NUCLEOTIDE SEQUENCE</scope>
</reference>
<organism evidence="10">
    <name type="scientific">Notodromas monacha</name>
    <dbReference type="NCBI Taxonomy" id="399045"/>
    <lineage>
        <taxon>Eukaryota</taxon>
        <taxon>Metazoa</taxon>
        <taxon>Ecdysozoa</taxon>
        <taxon>Arthropoda</taxon>
        <taxon>Crustacea</taxon>
        <taxon>Oligostraca</taxon>
        <taxon>Ostracoda</taxon>
        <taxon>Podocopa</taxon>
        <taxon>Podocopida</taxon>
        <taxon>Cypridocopina</taxon>
        <taxon>Cypridoidea</taxon>
        <taxon>Cyprididae</taxon>
        <taxon>Notodromas</taxon>
    </lineage>
</organism>
<keyword evidence="7" id="KW-0057">Aromatic amino acid biosynthesis</keyword>
<evidence type="ECO:0000256" key="2">
    <source>
        <dbReference type="ARBA" id="ARBA00004696"/>
    </source>
</evidence>
<feature type="non-terminal residue" evidence="10">
    <location>
        <position position="172"/>
    </location>
</feature>
<dbReference type="EC" id="4.1.1.48" evidence="3"/>
<dbReference type="EMBL" id="OA926514">
    <property type="protein sequence ID" value="CAD7286089.1"/>
    <property type="molecule type" value="Genomic_DNA"/>
</dbReference>
<keyword evidence="8" id="KW-0456">Lyase</keyword>
<dbReference type="UniPathway" id="UPA00035">
    <property type="reaction ID" value="UER00043"/>
</dbReference>
<dbReference type="CDD" id="cd00331">
    <property type="entry name" value="IGPS"/>
    <property type="match status" value="1"/>
</dbReference>
<protein>
    <recommendedName>
        <fullName evidence="3">indole-3-glycerol-phosphate synthase</fullName>
        <ecNumber evidence="3">4.1.1.48</ecNumber>
    </recommendedName>
</protein>
<dbReference type="InterPro" id="IPR045186">
    <property type="entry name" value="Indole-3-glycerol_P_synth"/>
</dbReference>
<dbReference type="PANTHER" id="PTHR22854:SF2">
    <property type="entry name" value="INDOLE-3-GLYCEROL-PHOSPHATE SYNTHASE"/>
    <property type="match status" value="1"/>
</dbReference>
<dbReference type="InterPro" id="IPR013798">
    <property type="entry name" value="Indole-3-glycerol_P_synth_dom"/>
</dbReference>
<evidence type="ECO:0000256" key="6">
    <source>
        <dbReference type="ARBA" id="ARBA00022822"/>
    </source>
</evidence>
<evidence type="ECO:0000256" key="3">
    <source>
        <dbReference type="ARBA" id="ARBA00012362"/>
    </source>
</evidence>
<evidence type="ECO:0000259" key="9">
    <source>
        <dbReference type="Pfam" id="PF00218"/>
    </source>
</evidence>
<feature type="non-terminal residue" evidence="10">
    <location>
        <position position="1"/>
    </location>
</feature>
<evidence type="ECO:0000313" key="10">
    <source>
        <dbReference type="EMBL" id="CAD7286089.1"/>
    </source>
</evidence>
<evidence type="ECO:0000256" key="5">
    <source>
        <dbReference type="ARBA" id="ARBA00022793"/>
    </source>
</evidence>
<dbReference type="GO" id="GO:0004640">
    <property type="term" value="F:phosphoribosylanthranilate isomerase activity"/>
    <property type="evidence" value="ECO:0007669"/>
    <property type="project" value="TreeGrafter"/>
</dbReference>
<dbReference type="AlphaFoldDB" id="A0A7R9C2R3"/>
<dbReference type="PANTHER" id="PTHR22854">
    <property type="entry name" value="TRYPTOPHAN BIOSYNTHESIS PROTEIN"/>
    <property type="match status" value="1"/>
</dbReference>
<evidence type="ECO:0000256" key="1">
    <source>
        <dbReference type="ARBA" id="ARBA00001633"/>
    </source>
</evidence>
<keyword evidence="6" id="KW-0822">Tryptophan biosynthesis</keyword>
<dbReference type="Pfam" id="PF00218">
    <property type="entry name" value="IGPS"/>
    <property type="match status" value="1"/>
</dbReference>
<keyword evidence="5" id="KW-0210">Decarboxylase</keyword>
<comment type="catalytic activity">
    <reaction evidence="1">
        <text>1-(2-carboxyphenylamino)-1-deoxy-D-ribulose 5-phosphate + H(+) = (1S,2R)-1-C-(indol-3-yl)glycerol 3-phosphate + CO2 + H2O</text>
        <dbReference type="Rhea" id="RHEA:23476"/>
        <dbReference type="ChEBI" id="CHEBI:15377"/>
        <dbReference type="ChEBI" id="CHEBI:15378"/>
        <dbReference type="ChEBI" id="CHEBI:16526"/>
        <dbReference type="ChEBI" id="CHEBI:58613"/>
        <dbReference type="ChEBI" id="CHEBI:58866"/>
        <dbReference type="EC" id="4.1.1.48"/>
    </reaction>
</comment>
<dbReference type="EMBL" id="CAJPEX010044477">
    <property type="protein sequence ID" value="CAG0926241.1"/>
    <property type="molecule type" value="Genomic_DNA"/>
</dbReference>
<gene>
    <name evidence="10" type="ORF">NMOB1V02_LOCUS13691</name>
</gene>
<dbReference type="SUPFAM" id="SSF51366">
    <property type="entry name" value="Ribulose-phoshate binding barrel"/>
    <property type="match status" value="1"/>
</dbReference>